<dbReference type="EMBL" id="MDYN01000064">
    <property type="protein sequence ID" value="OQD79065.1"/>
    <property type="molecule type" value="Genomic_DNA"/>
</dbReference>
<sequence length="35" mass="3745">MGPRAFLAPCSCYYTFASSESAQYPTLCAVSPLVL</sequence>
<comment type="caution">
    <text evidence="1">The sequence shown here is derived from an EMBL/GenBank/DDBJ whole genome shotgun (WGS) entry which is preliminary data.</text>
</comment>
<proteinExistence type="predicted"/>
<evidence type="ECO:0000313" key="2">
    <source>
        <dbReference type="Proteomes" id="UP000191672"/>
    </source>
</evidence>
<keyword evidence="2" id="KW-1185">Reference proteome</keyword>
<dbReference type="Proteomes" id="UP000191672">
    <property type="component" value="Unassembled WGS sequence"/>
</dbReference>
<dbReference type="AlphaFoldDB" id="A0A1V6PPZ1"/>
<organism evidence="1 2">
    <name type="scientific">Penicillium antarcticum</name>
    <dbReference type="NCBI Taxonomy" id="416450"/>
    <lineage>
        <taxon>Eukaryota</taxon>
        <taxon>Fungi</taxon>
        <taxon>Dikarya</taxon>
        <taxon>Ascomycota</taxon>
        <taxon>Pezizomycotina</taxon>
        <taxon>Eurotiomycetes</taxon>
        <taxon>Eurotiomycetidae</taxon>
        <taxon>Eurotiales</taxon>
        <taxon>Aspergillaceae</taxon>
        <taxon>Penicillium</taxon>
    </lineage>
</organism>
<reference evidence="2" key="1">
    <citation type="journal article" date="2017" name="Nat. Microbiol.">
        <title>Global analysis of biosynthetic gene clusters reveals vast potential of secondary metabolite production in Penicillium species.</title>
        <authorList>
            <person name="Nielsen J.C."/>
            <person name="Grijseels S."/>
            <person name="Prigent S."/>
            <person name="Ji B."/>
            <person name="Dainat J."/>
            <person name="Nielsen K.F."/>
            <person name="Frisvad J.C."/>
            <person name="Workman M."/>
            <person name="Nielsen J."/>
        </authorList>
    </citation>
    <scope>NUCLEOTIDE SEQUENCE [LARGE SCALE GENOMIC DNA]</scope>
    <source>
        <strain evidence="2">IBT 31811</strain>
    </source>
</reference>
<name>A0A1V6PPZ1_9EURO</name>
<protein>
    <submittedName>
        <fullName evidence="1">Uncharacterized protein</fullName>
    </submittedName>
</protein>
<gene>
    <name evidence="1" type="ORF">PENANT_c064G01008</name>
</gene>
<accession>A0A1V6PPZ1</accession>
<evidence type="ECO:0000313" key="1">
    <source>
        <dbReference type="EMBL" id="OQD79065.1"/>
    </source>
</evidence>